<proteinExistence type="predicted"/>
<comment type="caution">
    <text evidence="2">The sequence shown here is derived from an EMBL/GenBank/DDBJ whole genome shotgun (WGS) entry which is preliminary data.</text>
</comment>
<accession>A0AAW0GEJ8</accession>
<feature type="region of interest" description="Disordered" evidence="1">
    <location>
        <begin position="412"/>
        <end position="437"/>
    </location>
</feature>
<sequence length="437" mass="47382">MSTTSLPSYHTANPHIPSYTAEPQTYERRLAVNRLHPRPSGEYVKQSRGGGVGLRLLSQDSNASLPVYGCGSSVVGTVEIPRTDGVTAVEVKIEGILRLKEIAGNGHTTYKLCSSKVLLWDAESATTPCSRSHRFNISLPATFTDGKDTYPLPPTYEVHLSGVPGFRANIDYSITANIFKGKAAPLLPVKQSNSITTPFVYFPRSRPAIGLPSTMIITPTHPGLLESPDWICFDSAIKAKSSSVKDIIAKLYIPASRVFCLSEPVPFHLTFISSASSLAAFLPYAPSGSSYGPNKKLTRIQLLRQTSVDVRNTTTIGTKTDIWSVVSIGEGSFRHACDGQGFMSYIGEIQVKQNVKMGGFKAVGLLIKDCIVLSMIPPDPNKSPFAELRCVVPIRMTTDSWNAEGTGAPFIVSEYSTPSTPDESRATSHFSDYQDPV</sequence>
<dbReference type="EMBL" id="JASBNA010000007">
    <property type="protein sequence ID" value="KAK7690224.1"/>
    <property type="molecule type" value="Genomic_DNA"/>
</dbReference>
<keyword evidence="3" id="KW-1185">Reference proteome</keyword>
<evidence type="ECO:0000313" key="2">
    <source>
        <dbReference type="EMBL" id="KAK7690224.1"/>
    </source>
</evidence>
<evidence type="ECO:0008006" key="4">
    <source>
        <dbReference type="Google" id="ProtNLM"/>
    </source>
</evidence>
<feature type="compositionally biased region" description="Polar residues" evidence="1">
    <location>
        <begin position="414"/>
        <end position="431"/>
    </location>
</feature>
<reference evidence="2 3" key="1">
    <citation type="submission" date="2022-09" db="EMBL/GenBank/DDBJ databases">
        <authorList>
            <person name="Palmer J.M."/>
        </authorList>
    </citation>
    <scope>NUCLEOTIDE SEQUENCE [LARGE SCALE GENOMIC DNA]</scope>
    <source>
        <strain evidence="2 3">DSM 7382</strain>
    </source>
</reference>
<evidence type="ECO:0000313" key="3">
    <source>
        <dbReference type="Proteomes" id="UP001385951"/>
    </source>
</evidence>
<evidence type="ECO:0000256" key="1">
    <source>
        <dbReference type="SAM" id="MobiDB-lite"/>
    </source>
</evidence>
<dbReference type="Proteomes" id="UP001385951">
    <property type="component" value="Unassembled WGS sequence"/>
</dbReference>
<feature type="compositionally biased region" description="Polar residues" evidence="1">
    <location>
        <begin position="1"/>
        <end position="11"/>
    </location>
</feature>
<feature type="region of interest" description="Disordered" evidence="1">
    <location>
        <begin position="1"/>
        <end position="23"/>
    </location>
</feature>
<organism evidence="2 3">
    <name type="scientific">Cerrena zonata</name>
    <dbReference type="NCBI Taxonomy" id="2478898"/>
    <lineage>
        <taxon>Eukaryota</taxon>
        <taxon>Fungi</taxon>
        <taxon>Dikarya</taxon>
        <taxon>Basidiomycota</taxon>
        <taxon>Agaricomycotina</taxon>
        <taxon>Agaricomycetes</taxon>
        <taxon>Polyporales</taxon>
        <taxon>Cerrenaceae</taxon>
        <taxon>Cerrena</taxon>
    </lineage>
</organism>
<protein>
    <recommendedName>
        <fullName evidence="4">Arrestin-like N-terminal domain-containing protein</fullName>
    </recommendedName>
</protein>
<dbReference type="AlphaFoldDB" id="A0AAW0GEJ8"/>
<name>A0AAW0GEJ8_9APHY</name>
<gene>
    <name evidence="2" type="ORF">QCA50_006877</name>
</gene>